<evidence type="ECO:0000256" key="1">
    <source>
        <dbReference type="SAM" id="MobiDB-lite"/>
    </source>
</evidence>
<evidence type="ECO:0008006" key="4">
    <source>
        <dbReference type="Google" id="ProtNLM"/>
    </source>
</evidence>
<feature type="compositionally biased region" description="Basic and acidic residues" evidence="1">
    <location>
        <begin position="462"/>
        <end position="473"/>
    </location>
</feature>
<protein>
    <recommendedName>
        <fullName evidence="4">Zn(2)-C6 fungal-type domain-containing protein</fullName>
    </recommendedName>
</protein>
<dbReference type="InterPro" id="IPR001138">
    <property type="entry name" value="Zn2Cys6_DnaBD"/>
</dbReference>
<dbReference type="GO" id="GO:0000981">
    <property type="term" value="F:DNA-binding transcription factor activity, RNA polymerase II-specific"/>
    <property type="evidence" value="ECO:0007669"/>
    <property type="project" value="InterPro"/>
</dbReference>
<feature type="region of interest" description="Disordered" evidence="1">
    <location>
        <begin position="440"/>
        <end position="473"/>
    </location>
</feature>
<gene>
    <name evidence="2" type="ORF">EV420DRAFT_1650605</name>
</gene>
<feature type="compositionally biased region" description="Basic and acidic residues" evidence="1">
    <location>
        <begin position="230"/>
        <end position="245"/>
    </location>
</feature>
<dbReference type="GO" id="GO:0008270">
    <property type="term" value="F:zinc ion binding"/>
    <property type="evidence" value="ECO:0007669"/>
    <property type="project" value="InterPro"/>
</dbReference>
<dbReference type="RefSeq" id="XP_060323529.1">
    <property type="nucleotide sequence ID" value="XM_060478477.1"/>
</dbReference>
<proteinExistence type="predicted"/>
<organism evidence="2 3">
    <name type="scientific">Armillaria tabescens</name>
    <name type="common">Ringless honey mushroom</name>
    <name type="synonym">Agaricus tabescens</name>
    <dbReference type="NCBI Taxonomy" id="1929756"/>
    <lineage>
        <taxon>Eukaryota</taxon>
        <taxon>Fungi</taxon>
        <taxon>Dikarya</taxon>
        <taxon>Basidiomycota</taxon>
        <taxon>Agaricomycotina</taxon>
        <taxon>Agaricomycetes</taxon>
        <taxon>Agaricomycetidae</taxon>
        <taxon>Agaricales</taxon>
        <taxon>Marasmiineae</taxon>
        <taxon>Physalacriaceae</taxon>
        <taxon>Desarmillaria</taxon>
    </lineage>
</organism>
<dbReference type="SUPFAM" id="SSF57701">
    <property type="entry name" value="Zn2/Cys6 DNA-binding domain"/>
    <property type="match status" value="1"/>
</dbReference>
<feature type="region of interest" description="Disordered" evidence="1">
    <location>
        <begin position="229"/>
        <end position="287"/>
    </location>
</feature>
<dbReference type="GeneID" id="85362025"/>
<feature type="compositionally biased region" description="Acidic residues" evidence="1">
    <location>
        <begin position="440"/>
        <end position="461"/>
    </location>
</feature>
<name>A0AA39JDY8_ARMTA</name>
<dbReference type="CDD" id="cd00067">
    <property type="entry name" value="GAL4"/>
    <property type="match status" value="1"/>
</dbReference>
<dbReference type="InterPro" id="IPR036864">
    <property type="entry name" value="Zn2-C6_fun-type_DNA-bd_sf"/>
</dbReference>
<dbReference type="AlphaFoldDB" id="A0AA39JDY8"/>
<dbReference type="Proteomes" id="UP001175211">
    <property type="component" value="Unassembled WGS sequence"/>
</dbReference>
<sequence>MSTPFYNSLFLLSYLVENPPDSSGSAPLTDEWVSEAFTHWSRLDTAWQENEPGFLSEEEWALLEDSLWCVLMDIDTGEVENSIEDFNCLASQATERGVQVDLITIPDSPPASDDGSSTPRPADYISQEPGPLHSIFEDSNSPPLHNYIWEDDIVPSLTTKAAVEDTPSRTLRPRVQGRAVTALEASGATEAIISHAYGLGTSTVRYVNWRLLAAEGIPEEEVVLPAKRRRVEDSPPRLTAEEKGKGRAVASSSTPGLRRGRPRKIREESASMTHKRGGLGEPIPKNAREIQSPDLRPIDLIIPDQDFDDYVGCQGAYFRRDIAHKFGHFMSTPCDACKKAKAQCRSVRSASTKCARCAIHKHDCLVDGNREVNTLEWVFVPQPSIVSEIREFLRRIRQEARWINASDKPAPSFYRAAHLDNANLVSELFEKAVVQNESLIDDEAIESNGEGEEGDDEAEESNGEREDLGELED</sequence>
<comment type="caution">
    <text evidence="2">The sequence shown here is derived from an EMBL/GenBank/DDBJ whole genome shotgun (WGS) entry which is preliminary data.</text>
</comment>
<reference evidence="2" key="1">
    <citation type="submission" date="2023-06" db="EMBL/GenBank/DDBJ databases">
        <authorList>
            <consortium name="Lawrence Berkeley National Laboratory"/>
            <person name="Ahrendt S."/>
            <person name="Sahu N."/>
            <person name="Indic B."/>
            <person name="Wong-Bajracharya J."/>
            <person name="Merenyi Z."/>
            <person name="Ke H.-M."/>
            <person name="Monk M."/>
            <person name="Kocsube S."/>
            <person name="Drula E."/>
            <person name="Lipzen A."/>
            <person name="Balint B."/>
            <person name="Henrissat B."/>
            <person name="Andreopoulos B."/>
            <person name="Martin F.M."/>
            <person name="Harder C.B."/>
            <person name="Rigling D."/>
            <person name="Ford K.L."/>
            <person name="Foster G.D."/>
            <person name="Pangilinan J."/>
            <person name="Papanicolaou A."/>
            <person name="Barry K."/>
            <person name="LaButti K."/>
            <person name="Viragh M."/>
            <person name="Koriabine M."/>
            <person name="Yan M."/>
            <person name="Riley R."/>
            <person name="Champramary S."/>
            <person name="Plett K.L."/>
            <person name="Tsai I.J."/>
            <person name="Slot J."/>
            <person name="Sipos G."/>
            <person name="Plett J."/>
            <person name="Nagy L.G."/>
            <person name="Grigoriev I.V."/>
        </authorList>
    </citation>
    <scope>NUCLEOTIDE SEQUENCE</scope>
    <source>
        <strain evidence="2">CCBAS 213</strain>
    </source>
</reference>
<keyword evidence="3" id="KW-1185">Reference proteome</keyword>
<dbReference type="EMBL" id="JAUEPS010000078">
    <property type="protein sequence ID" value="KAK0440205.1"/>
    <property type="molecule type" value="Genomic_DNA"/>
</dbReference>
<evidence type="ECO:0000313" key="2">
    <source>
        <dbReference type="EMBL" id="KAK0440205.1"/>
    </source>
</evidence>
<accession>A0AA39JDY8</accession>
<evidence type="ECO:0000313" key="3">
    <source>
        <dbReference type="Proteomes" id="UP001175211"/>
    </source>
</evidence>